<evidence type="ECO:0000313" key="1">
    <source>
        <dbReference type="EMBL" id="QJA73742.1"/>
    </source>
</evidence>
<organism evidence="1">
    <name type="scientific">viral metagenome</name>
    <dbReference type="NCBI Taxonomy" id="1070528"/>
    <lineage>
        <taxon>unclassified sequences</taxon>
        <taxon>metagenomes</taxon>
        <taxon>organismal metagenomes</taxon>
    </lineage>
</organism>
<gene>
    <name evidence="1" type="ORF">MM415A02265_0010</name>
</gene>
<protein>
    <submittedName>
        <fullName evidence="1">Uncharacterized protein</fullName>
    </submittedName>
</protein>
<name>A0A6M3JXJ1_9ZZZZ</name>
<sequence length="104" mass="11626">MAGAYGWFPDPLVGRDEEGMPDMDLTEKLEQARKRYGSSLNALIERRFQQLVYEYDKRERPMGGARGSMPAIGASPAGLPRRAQMAVLMEGGMGLRSAYEKTRQ</sequence>
<dbReference type="AlphaFoldDB" id="A0A6M3JXJ1"/>
<dbReference type="EMBL" id="MT142049">
    <property type="protein sequence ID" value="QJA73742.1"/>
    <property type="molecule type" value="Genomic_DNA"/>
</dbReference>
<accession>A0A6M3JXJ1</accession>
<reference evidence="1" key="1">
    <citation type="submission" date="2020-03" db="EMBL/GenBank/DDBJ databases">
        <title>The deep terrestrial virosphere.</title>
        <authorList>
            <person name="Holmfeldt K."/>
            <person name="Nilsson E."/>
            <person name="Simone D."/>
            <person name="Lopez-Fernandez M."/>
            <person name="Wu X."/>
            <person name="de Brujin I."/>
            <person name="Lundin D."/>
            <person name="Andersson A."/>
            <person name="Bertilsson S."/>
            <person name="Dopson M."/>
        </authorList>
    </citation>
    <scope>NUCLEOTIDE SEQUENCE</scope>
    <source>
        <strain evidence="1">MM415A02265</strain>
    </source>
</reference>
<proteinExistence type="predicted"/>